<evidence type="ECO:0000256" key="7">
    <source>
        <dbReference type="ARBA" id="ARBA00023034"/>
    </source>
</evidence>
<proteinExistence type="inferred from homology"/>
<evidence type="ECO:0000259" key="10">
    <source>
        <dbReference type="PROSITE" id="PS51820"/>
    </source>
</evidence>
<keyword evidence="3 9" id="KW-0808">Transferase</keyword>
<evidence type="ECO:0000256" key="2">
    <source>
        <dbReference type="ARBA" id="ARBA00009239"/>
    </source>
</evidence>
<gene>
    <name evidence="11" type="ORF">OS493_013663</name>
</gene>
<evidence type="ECO:0000256" key="3">
    <source>
        <dbReference type="ARBA" id="ARBA00022679"/>
    </source>
</evidence>
<dbReference type="GO" id="GO:0032580">
    <property type="term" value="C:Golgi cisterna membrane"/>
    <property type="evidence" value="ECO:0007669"/>
    <property type="project" value="UniProtKB-SubCell"/>
</dbReference>
<dbReference type="InterPro" id="IPR008428">
    <property type="entry name" value="Chond_GalNAc"/>
</dbReference>
<dbReference type="SUPFAM" id="SSF56988">
    <property type="entry name" value="Anthrax protective antigen"/>
    <property type="match status" value="1"/>
</dbReference>
<feature type="transmembrane region" description="Helical" evidence="9">
    <location>
        <begin position="16"/>
        <end position="35"/>
    </location>
</feature>
<keyword evidence="6 9" id="KW-1133">Transmembrane helix</keyword>
<keyword evidence="8 9" id="KW-0472">Membrane</keyword>
<dbReference type="OrthoDB" id="5957052at2759"/>
<accession>A0A9X0A2J3</accession>
<feature type="domain" description="PA14" evidence="10">
    <location>
        <begin position="66"/>
        <end position="229"/>
    </location>
</feature>
<comment type="subcellular location">
    <subcellularLocation>
        <location evidence="1 9">Golgi apparatus</location>
        <location evidence="1 9">Golgi stack membrane</location>
        <topology evidence="1 9">Single-pass type II membrane protein</topology>
    </subcellularLocation>
</comment>
<dbReference type="InterPro" id="IPR029044">
    <property type="entry name" value="Nucleotide-diphossugar_trans"/>
</dbReference>
<dbReference type="GO" id="GO:0008376">
    <property type="term" value="F:acetylgalactosaminyltransferase activity"/>
    <property type="evidence" value="ECO:0007669"/>
    <property type="project" value="InterPro"/>
</dbReference>
<dbReference type="PANTHER" id="PTHR12369:SF5">
    <property type="entry name" value="HEXOSYLTRANSFERASE"/>
    <property type="match status" value="1"/>
</dbReference>
<dbReference type="PANTHER" id="PTHR12369">
    <property type="entry name" value="CHONDROITIN SYNTHASE"/>
    <property type="match status" value="1"/>
</dbReference>
<evidence type="ECO:0000256" key="9">
    <source>
        <dbReference type="RuleBase" id="RU364016"/>
    </source>
</evidence>
<keyword evidence="5 9" id="KW-0735">Signal-anchor</keyword>
<dbReference type="AlphaFoldDB" id="A0A9X0A2J3"/>
<dbReference type="InterPro" id="IPR051227">
    <property type="entry name" value="CS_glycosyltransferase"/>
</dbReference>
<dbReference type="Gene3D" id="3.90.550.10">
    <property type="entry name" value="Spore Coat Polysaccharide Biosynthesis Protein SpsA, Chain A"/>
    <property type="match status" value="1"/>
</dbReference>
<evidence type="ECO:0000256" key="1">
    <source>
        <dbReference type="ARBA" id="ARBA00004447"/>
    </source>
</evidence>
<keyword evidence="12" id="KW-1185">Reference proteome</keyword>
<name>A0A9X0A2J3_9CNID</name>
<protein>
    <recommendedName>
        <fullName evidence="9">Hexosyltransferase</fullName>
        <ecNumber evidence="9">2.4.1.-</ecNumber>
    </recommendedName>
</protein>
<sequence>MAAIRRCIRSRRLQRLGKVFFIVAVLACSIWHYVFKFPIQPTSYKLDAGNVILKANEATVNGTRPAKSGALNIHMWRDLCGTNIPNLRKSLFFPEYPDEHSKRFIAKFQIVDNGVDYGERIFGFVHAPGSMSYRFAIASDDTSELWLSSSEDPNDKQLIARVFSEEETAWTNRNELYKYPDQISQDVKLRKGSKYYIEVLHKQGMGEGFVQVYWKSFQDEDFELIRSEYLSPFSEDILVAAKKDVLHSMLSGRHGYEFERKSKRINKEHLKFYSLPLIPKDSYLPSCDYKSSLVLNNRVYQYEGVKFVFESIVYPEDNTTMGDLGITDNWPNRVADRDTIQVLVDKIITSLRLKTSKKYFLKRIHKVTQKSDAVYGDRYSVDLELGLNSTNQSFRLSEHVYNKKVSDSLCFPEGMDWNNNATVYFILPVKDQGKWVYHFINELTVASLLTGDTNFHVIVIDFESRDIDMAKAFDTSLLRSRHTIIPLKGKFYKTLALNTAVERVPSEHGLLFLFDLHIDVPIDIMDSVRKNTIAGRLVYSPVVGRMDCDSTYVDHKGFWELSGYGILGVYKSDWIRFGGMNTDAFKYDWGGEDWDLLDRVLNAKLEVERIKHPGLYHHYHSKQKSWN</sequence>
<evidence type="ECO:0000256" key="4">
    <source>
        <dbReference type="ARBA" id="ARBA00022692"/>
    </source>
</evidence>
<evidence type="ECO:0000313" key="12">
    <source>
        <dbReference type="Proteomes" id="UP001163046"/>
    </source>
</evidence>
<comment type="similarity">
    <text evidence="2 9">Belongs to the chondroitin N-acetylgalactosaminyltransferase family.</text>
</comment>
<reference evidence="11" key="1">
    <citation type="submission" date="2023-01" db="EMBL/GenBank/DDBJ databases">
        <title>Genome assembly of the deep-sea coral Lophelia pertusa.</title>
        <authorList>
            <person name="Herrera S."/>
            <person name="Cordes E."/>
        </authorList>
    </citation>
    <scope>NUCLEOTIDE SEQUENCE</scope>
    <source>
        <strain evidence="11">USNM1676648</strain>
        <tissue evidence="11">Polyp</tissue>
    </source>
</reference>
<dbReference type="InterPro" id="IPR011658">
    <property type="entry name" value="PA14_dom"/>
</dbReference>
<dbReference type="InterPro" id="IPR037524">
    <property type="entry name" value="PA14/GLEYA"/>
</dbReference>
<evidence type="ECO:0000256" key="6">
    <source>
        <dbReference type="ARBA" id="ARBA00022989"/>
    </source>
</evidence>
<organism evidence="11 12">
    <name type="scientific">Desmophyllum pertusum</name>
    <dbReference type="NCBI Taxonomy" id="174260"/>
    <lineage>
        <taxon>Eukaryota</taxon>
        <taxon>Metazoa</taxon>
        <taxon>Cnidaria</taxon>
        <taxon>Anthozoa</taxon>
        <taxon>Hexacorallia</taxon>
        <taxon>Scleractinia</taxon>
        <taxon>Caryophylliina</taxon>
        <taxon>Caryophylliidae</taxon>
        <taxon>Desmophyllum</taxon>
    </lineage>
</organism>
<dbReference type="SUPFAM" id="SSF53448">
    <property type="entry name" value="Nucleotide-diphospho-sugar transferases"/>
    <property type="match status" value="1"/>
</dbReference>
<dbReference type="EC" id="2.4.1.-" evidence="9"/>
<keyword evidence="4 9" id="KW-0812">Transmembrane</keyword>
<dbReference type="PROSITE" id="PS51820">
    <property type="entry name" value="PA14"/>
    <property type="match status" value="1"/>
</dbReference>
<dbReference type="Proteomes" id="UP001163046">
    <property type="component" value="Unassembled WGS sequence"/>
</dbReference>
<dbReference type="Pfam" id="PF07691">
    <property type="entry name" value="PA14"/>
    <property type="match status" value="1"/>
</dbReference>
<evidence type="ECO:0000313" key="11">
    <source>
        <dbReference type="EMBL" id="KAJ7392283.1"/>
    </source>
</evidence>
<dbReference type="Pfam" id="PF05679">
    <property type="entry name" value="CHGN"/>
    <property type="match status" value="1"/>
</dbReference>
<comment type="caution">
    <text evidence="11">The sequence shown here is derived from an EMBL/GenBank/DDBJ whole genome shotgun (WGS) entry which is preliminary data.</text>
</comment>
<dbReference type="EMBL" id="MU825402">
    <property type="protein sequence ID" value="KAJ7392283.1"/>
    <property type="molecule type" value="Genomic_DNA"/>
</dbReference>
<evidence type="ECO:0000256" key="8">
    <source>
        <dbReference type="ARBA" id="ARBA00023136"/>
    </source>
</evidence>
<evidence type="ECO:0000256" key="5">
    <source>
        <dbReference type="ARBA" id="ARBA00022968"/>
    </source>
</evidence>
<keyword evidence="7 9" id="KW-0333">Golgi apparatus</keyword>